<comment type="caution">
    <text evidence="1">The sequence shown here is derived from an EMBL/GenBank/DDBJ whole genome shotgun (WGS) entry which is preliminary data.</text>
</comment>
<keyword evidence="2" id="KW-1185">Reference proteome</keyword>
<keyword evidence="1" id="KW-0012">Acyltransferase</keyword>
<organism evidence="1 2">
    <name type="scientific">Vermiconidia calcicola</name>
    <dbReference type="NCBI Taxonomy" id="1690605"/>
    <lineage>
        <taxon>Eukaryota</taxon>
        <taxon>Fungi</taxon>
        <taxon>Dikarya</taxon>
        <taxon>Ascomycota</taxon>
        <taxon>Pezizomycotina</taxon>
        <taxon>Dothideomycetes</taxon>
        <taxon>Dothideomycetidae</taxon>
        <taxon>Mycosphaerellales</taxon>
        <taxon>Extremaceae</taxon>
        <taxon>Vermiconidia</taxon>
    </lineage>
</organism>
<gene>
    <name evidence="1" type="primary">PDX1_2</name>
    <name evidence="1" type="ORF">LTR37_018305</name>
</gene>
<sequence>MAGIPSTARLSARLASKHAPKYSSRRAFHLTPRTSAAQNYTMPALSPTMTEGNIAKWQMEEGSSFTAGDVILEIETDKATMDVEAQDDGILFKILAGDGAKGVKVGQRIAVLAETGDDLGSLEVPAEAEKEKGDEKGGRSVKAEGEGAKDVEAEGKNQGKELSHTASSEGKTDAHGSSEDEGGEMAVSDARSNETDEGAGDPNYSYPLAESPPTDPGRGRKYTPPHFPAVQQLLHENGLSEEDAKQIKASGPSGRLLKGDVLAHLGKINKDYPAQSSARMEKLSHLDLSNIQLMKASTPVKPGTPTNQPPPPPPSAAEQPNLPTETEIAVPISLSAVIATQKRVQDTLGIFLPLSTFVARASELANQHLPANKNKKPTANDLFNAVLGLDNVHPNASKHSSRGHYVPQISALSPPPPSQTSKALSGKPRKADIIDLLASKPAAKAPSSRAQISAALGISSGDNVFSVTAKVGEEKRATAFLERLKGSLEREPGRLVL</sequence>
<name>A0ACC3MIH5_9PEZI</name>
<accession>A0ACC3MIH5</accession>
<evidence type="ECO:0000313" key="1">
    <source>
        <dbReference type="EMBL" id="KAK3695900.1"/>
    </source>
</evidence>
<evidence type="ECO:0000313" key="2">
    <source>
        <dbReference type="Proteomes" id="UP001281147"/>
    </source>
</evidence>
<keyword evidence="1" id="KW-0808">Transferase</keyword>
<protein>
    <submittedName>
        <fullName evidence="1">Pyridoxine biosynthesis protein</fullName>
        <ecNumber evidence="1">2.3.1.12</ecNumber>
    </submittedName>
</protein>
<dbReference type="EMBL" id="JAUTXU010000252">
    <property type="protein sequence ID" value="KAK3695900.1"/>
    <property type="molecule type" value="Genomic_DNA"/>
</dbReference>
<reference evidence="1" key="1">
    <citation type="submission" date="2023-07" db="EMBL/GenBank/DDBJ databases">
        <title>Black Yeasts Isolated from many extreme environments.</title>
        <authorList>
            <person name="Coleine C."/>
            <person name="Stajich J.E."/>
            <person name="Selbmann L."/>
        </authorList>
    </citation>
    <scope>NUCLEOTIDE SEQUENCE</scope>
    <source>
        <strain evidence="1">CCFEE 5714</strain>
    </source>
</reference>
<proteinExistence type="predicted"/>
<dbReference type="Proteomes" id="UP001281147">
    <property type="component" value="Unassembled WGS sequence"/>
</dbReference>
<dbReference type="EC" id="2.3.1.12" evidence="1"/>